<dbReference type="EMBL" id="CP039347">
    <property type="protein sequence ID" value="QCD88457.1"/>
    <property type="molecule type" value="Genomic_DNA"/>
</dbReference>
<evidence type="ECO:0000256" key="3">
    <source>
        <dbReference type="SAM" id="MobiDB-lite"/>
    </source>
</evidence>
<name>A0A4D6LIP5_VIGUN</name>
<comment type="subcellular location">
    <subcellularLocation>
        <location evidence="1">Nucleus</location>
    </subcellularLocation>
</comment>
<dbReference type="InterPro" id="IPR036529">
    <property type="entry name" value="KIX_dom_sf"/>
</dbReference>
<protein>
    <submittedName>
        <fullName evidence="5">Coactivator CBP</fullName>
    </submittedName>
</protein>
<evidence type="ECO:0000313" key="6">
    <source>
        <dbReference type="Proteomes" id="UP000501690"/>
    </source>
</evidence>
<dbReference type="PANTHER" id="PTHR33137">
    <property type="entry name" value="MEDIATOR OF RNA POLYMERASE II TRANSCRIPTION SUBUNIT 15A-RELATED"/>
    <property type="match status" value="1"/>
</dbReference>
<dbReference type="InterPro" id="IPR044661">
    <property type="entry name" value="MED15a/b/c-like"/>
</dbReference>
<proteinExistence type="predicted"/>
<gene>
    <name evidence="5" type="ORF">DEO72_LG3g3005</name>
</gene>
<dbReference type="GO" id="GO:0005634">
    <property type="term" value="C:nucleus"/>
    <property type="evidence" value="ECO:0007669"/>
    <property type="project" value="UniProtKB-SubCell"/>
</dbReference>
<evidence type="ECO:0000313" key="5">
    <source>
        <dbReference type="EMBL" id="QCD88457.1"/>
    </source>
</evidence>
<reference evidence="5 6" key="1">
    <citation type="submission" date="2019-04" db="EMBL/GenBank/DDBJ databases">
        <title>An improved genome assembly and genetic linkage map for asparagus bean, Vigna unguiculata ssp. sesquipedialis.</title>
        <authorList>
            <person name="Xia Q."/>
            <person name="Zhang R."/>
            <person name="Dong Y."/>
        </authorList>
    </citation>
    <scope>NUCLEOTIDE SEQUENCE [LARGE SCALE GENOMIC DNA]</scope>
    <source>
        <tissue evidence="5">Leaf</tissue>
    </source>
</reference>
<feature type="region of interest" description="Disordered" evidence="3">
    <location>
        <begin position="54"/>
        <end position="103"/>
    </location>
</feature>
<dbReference type="Gene3D" id="1.10.246.20">
    <property type="entry name" value="Coactivator CBP, KIX domain"/>
    <property type="match status" value="1"/>
</dbReference>
<dbReference type="Proteomes" id="UP000501690">
    <property type="component" value="Linkage Group LG3"/>
</dbReference>
<keyword evidence="6" id="KW-1185">Reference proteome</keyword>
<feature type="compositionally biased region" description="Polar residues" evidence="3">
    <location>
        <begin position="82"/>
        <end position="91"/>
    </location>
</feature>
<dbReference type="AlphaFoldDB" id="A0A4D6LIP5"/>
<evidence type="ECO:0000259" key="4">
    <source>
        <dbReference type="Pfam" id="PF16987"/>
    </source>
</evidence>
<dbReference type="GO" id="GO:0003713">
    <property type="term" value="F:transcription coactivator activity"/>
    <property type="evidence" value="ECO:0007669"/>
    <property type="project" value="InterPro"/>
</dbReference>
<dbReference type="FunFam" id="1.10.246.20:FF:000003">
    <property type="entry name" value="Mediator of RNA polymerase II transcription subunit 15a"/>
    <property type="match status" value="1"/>
</dbReference>
<dbReference type="GO" id="GO:0031490">
    <property type="term" value="F:chromatin DNA binding"/>
    <property type="evidence" value="ECO:0007669"/>
    <property type="project" value="InterPro"/>
</dbReference>
<feature type="compositionally biased region" description="Polar residues" evidence="3">
    <location>
        <begin position="54"/>
        <end position="68"/>
    </location>
</feature>
<feature type="domain" description="Mediator complex subunit 15 KIX" evidence="4">
    <location>
        <begin position="1"/>
        <end position="61"/>
    </location>
</feature>
<evidence type="ECO:0000256" key="1">
    <source>
        <dbReference type="ARBA" id="ARBA00004123"/>
    </source>
</evidence>
<organism evidence="5 6">
    <name type="scientific">Vigna unguiculata</name>
    <name type="common">Cowpea</name>
    <dbReference type="NCBI Taxonomy" id="3917"/>
    <lineage>
        <taxon>Eukaryota</taxon>
        <taxon>Viridiplantae</taxon>
        <taxon>Streptophyta</taxon>
        <taxon>Embryophyta</taxon>
        <taxon>Tracheophyta</taxon>
        <taxon>Spermatophyta</taxon>
        <taxon>Magnoliopsida</taxon>
        <taxon>eudicotyledons</taxon>
        <taxon>Gunneridae</taxon>
        <taxon>Pentapetalae</taxon>
        <taxon>rosids</taxon>
        <taxon>fabids</taxon>
        <taxon>Fabales</taxon>
        <taxon>Fabaceae</taxon>
        <taxon>Papilionoideae</taxon>
        <taxon>50 kb inversion clade</taxon>
        <taxon>NPAAA clade</taxon>
        <taxon>indigoferoid/millettioid clade</taxon>
        <taxon>Phaseoleae</taxon>
        <taxon>Vigna</taxon>
    </lineage>
</organism>
<dbReference type="InterPro" id="IPR036546">
    <property type="entry name" value="MED15_KIX"/>
</dbReference>
<keyword evidence="2" id="KW-0539">Nucleus</keyword>
<dbReference type="Pfam" id="PF16987">
    <property type="entry name" value="KIX_2"/>
    <property type="match status" value="1"/>
</dbReference>
<accession>A0A4D6LIP5</accession>
<sequence length="111" mass="12282">MDTLKRHLPISGQEGLHELQKIAQRFEEKIFSAATSQSDYLRKISLKMLTMETKSQGNMANAPNQGGPSNKPPNPGLVIPSQVHNPGQQHSIPMPNNPRHANNLCKIILSH</sequence>
<evidence type="ECO:0000256" key="2">
    <source>
        <dbReference type="ARBA" id="ARBA00023242"/>
    </source>
</evidence>
<dbReference type="PANTHER" id="PTHR33137:SF45">
    <property type="entry name" value="OF RNA POLYMERASE II TRANSCRIPTION SUBUNIT 15A, PUTATIVE-RELATED"/>
    <property type="match status" value="1"/>
</dbReference>